<accession>A0A9D1SAX5</accession>
<sequence length="137" mass="15429">MMFEENEPVVASSDDIVITACPTLVEENRATQEFLWGYYFCIENNSSERIQLVGKSWNITDDKGNRFCDDSAGFKGEIPELEPGESFEFTSLAPLTSPHAVFYGSCRIRKEGRTESKDIKIPTFTMSVPLRQSACLN</sequence>
<proteinExistence type="predicted"/>
<dbReference type="PANTHER" id="PTHR14289:SF16">
    <property type="entry name" value="POLYMERASE DELTA-INTERACTING PROTEIN 2"/>
    <property type="match status" value="1"/>
</dbReference>
<gene>
    <name evidence="2" type="ORF">IAD20_02855</name>
</gene>
<feature type="domain" description="ApaG" evidence="1">
    <location>
        <begin position="10"/>
        <end position="133"/>
    </location>
</feature>
<evidence type="ECO:0000313" key="3">
    <source>
        <dbReference type="Proteomes" id="UP000824107"/>
    </source>
</evidence>
<dbReference type="EMBL" id="DVNC01000021">
    <property type="protein sequence ID" value="HIU53002.1"/>
    <property type="molecule type" value="Genomic_DNA"/>
</dbReference>
<evidence type="ECO:0000259" key="1">
    <source>
        <dbReference type="PROSITE" id="PS51087"/>
    </source>
</evidence>
<dbReference type="SUPFAM" id="SSF110069">
    <property type="entry name" value="ApaG-like"/>
    <property type="match status" value="1"/>
</dbReference>
<dbReference type="InterPro" id="IPR007474">
    <property type="entry name" value="ApaG_domain"/>
</dbReference>
<reference evidence="2" key="1">
    <citation type="submission" date="2020-10" db="EMBL/GenBank/DDBJ databases">
        <authorList>
            <person name="Gilroy R."/>
        </authorList>
    </citation>
    <scope>NUCLEOTIDE SEQUENCE</scope>
    <source>
        <strain evidence="2">ChiW3-316</strain>
    </source>
</reference>
<dbReference type="PROSITE" id="PS51087">
    <property type="entry name" value="APAG"/>
    <property type="match status" value="1"/>
</dbReference>
<dbReference type="Gene3D" id="2.60.40.1470">
    <property type="entry name" value="ApaG domain"/>
    <property type="match status" value="1"/>
</dbReference>
<dbReference type="Proteomes" id="UP000824107">
    <property type="component" value="Unassembled WGS sequence"/>
</dbReference>
<evidence type="ECO:0000313" key="2">
    <source>
        <dbReference type="EMBL" id="HIU53002.1"/>
    </source>
</evidence>
<dbReference type="Pfam" id="PF04379">
    <property type="entry name" value="DUF525"/>
    <property type="match status" value="1"/>
</dbReference>
<dbReference type="GO" id="GO:0070987">
    <property type="term" value="P:error-free translesion synthesis"/>
    <property type="evidence" value="ECO:0007669"/>
    <property type="project" value="TreeGrafter"/>
</dbReference>
<organism evidence="2 3">
    <name type="scientific">Candidatus Scatocola faecipullorum</name>
    <dbReference type="NCBI Taxonomy" id="2840917"/>
    <lineage>
        <taxon>Bacteria</taxon>
        <taxon>Pseudomonadati</taxon>
        <taxon>Pseudomonadota</taxon>
        <taxon>Alphaproteobacteria</taxon>
        <taxon>Rhodospirillales</taxon>
        <taxon>Rhodospirillaceae</taxon>
        <taxon>Rhodospirillaceae incertae sedis</taxon>
        <taxon>Candidatus Scatocola</taxon>
    </lineage>
</organism>
<dbReference type="AlphaFoldDB" id="A0A9D1SAX5"/>
<protein>
    <submittedName>
        <fullName evidence="2">ApaG domain-containing protein</fullName>
    </submittedName>
</protein>
<comment type="caution">
    <text evidence="2">The sequence shown here is derived from an EMBL/GenBank/DDBJ whole genome shotgun (WGS) entry which is preliminary data.</text>
</comment>
<reference evidence="2" key="2">
    <citation type="journal article" date="2021" name="PeerJ">
        <title>Extensive microbial diversity within the chicken gut microbiome revealed by metagenomics and culture.</title>
        <authorList>
            <person name="Gilroy R."/>
            <person name="Ravi A."/>
            <person name="Getino M."/>
            <person name="Pursley I."/>
            <person name="Horton D.L."/>
            <person name="Alikhan N.F."/>
            <person name="Baker D."/>
            <person name="Gharbi K."/>
            <person name="Hall N."/>
            <person name="Watson M."/>
            <person name="Adriaenssens E.M."/>
            <person name="Foster-Nyarko E."/>
            <person name="Jarju S."/>
            <person name="Secka A."/>
            <person name="Antonio M."/>
            <person name="Oren A."/>
            <person name="Chaudhuri R.R."/>
            <person name="La Ragione R."/>
            <person name="Hildebrand F."/>
            <person name="Pallen M.J."/>
        </authorList>
    </citation>
    <scope>NUCLEOTIDE SEQUENCE</scope>
    <source>
        <strain evidence="2">ChiW3-316</strain>
    </source>
</reference>
<name>A0A9D1SAX5_9PROT</name>
<dbReference type="PANTHER" id="PTHR14289">
    <property type="entry name" value="F-BOX ONLY PROTEIN 3"/>
    <property type="match status" value="1"/>
</dbReference>
<dbReference type="InterPro" id="IPR036767">
    <property type="entry name" value="ApaG_sf"/>
</dbReference>